<sequence length="255" mass="27076">MSPTSDVQSLHNRLQIVESQIAQIVAGGLRGPVSVVASSDNLPFPHNDRAMLATGMSGSSVTISLDDVAALWLEHLDLPSTLPTDGASSSQPPEVKLEPTTAELPPNDEPPLTALLPPLSVYFPSSSQTALVTPQLVALLPSAPTMRSRITCAIEETMRMHPCFNVKHFKSRVENMFAWAKEEDGRMSNGGGSANAKADLARSIFFGMPSSSSTPPAATPPRSPPSRGEPRAAAMPKVIAGCQLHTGGRLYLREC</sequence>
<proteinExistence type="predicted"/>
<dbReference type="OrthoDB" id="4934715at2759"/>
<comment type="caution">
    <text evidence="2">The sequence shown here is derived from an EMBL/GenBank/DDBJ whole genome shotgun (WGS) entry which is preliminary data.</text>
</comment>
<organism evidence="2 3">
    <name type="scientific">Hericium alpestre</name>
    <dbReference type="NCBI Taxonomy" id="135208"/>
    <lineage>
        <taxon>Eukaryota</taxon>
        <taxon>Fungi</taxon>
        <taxon>Dikarya</taxon>
        <taxon>Basidiomycota</taxon>
        <taxon>Agaricomycotina</taxon>
        <taxon>Agaricomycetes</taxon>
        <taxon>Russulales</taxon>
        <taxon>Hericiaceae</taxon>
        <taxon>Hericium</taxon>
    </lineage>
</organism>
<feature type="region of interest" description="Disordered" evidence="1">
    <location>
        <begin position="82"/>
        <end position="107"/>
    </location>
</feature>
<dbReference type="Proteomes" id="UP000298061">
    <property type="component" value="Unassembled WGS sequence"/>
</dbReference>
<accession>A0A4Y9ZU32</accession>
<protein>
    <submittedName>
        <fullName evidence="2">Uncharacterized protein</fullName>
    </submittedName>
</protein>
<name>A0A4Y9ZU32_9AGAM</name>
<dbReference type="STRING" id="135208.A0A4Y9ZU32"/>
<gene>
    <name evidence="2" type="ORF">EWM64_g6329</name>
</gene>
<reference evidence="2 3" key="1">
    <citation type="submission" date="2019-02" db="EMBL/GenBank/DDBJ databases">
        <title>Genome sequencing of the rare red list fungi Hericium alpestre (H. flagellum).</title>
        <authorList>
            <person name="Buettner E."/>
            <person name="Kellner H."/>
        </authorList>
    </citation>
    <scope>NUCLEOTIDE SEQUENCE [LARGE SCALE GENOMIC DNA]</scope>
    <source>
        <strain evidence="2 3">DSM 108284</strain>
    </source>
</reference>
<evidence type="ECO:0000256" key="1">
    <source>
        <dbReference type="SAM" id="MobiDB-lite"/>
    </source>
</evidence>
<dbReference type="EMBL" id="SFCI01000849">
    <property type="protein sequence ID" value="TFY77680.1"/>
    <property type="molecule type" value="Genomic_DNA"/>
</dbReference>
<keyword evidence="3" id="KW-1185">Reference proteome</keyword>
<feature type="compositionally biased region" description="Polar residues" evidence="1">
    <location>
        <begin position="82"/>
        <end position="92"/>
    </location>
</feature>
<evidence type="ECO:0000313" key="3">
    <source>
        <dbReference type="Proteomes" id="UP000298061"/>
    </source>
</evidence>
<feature type="region of interest" description="Disordered" evidence="1">
    <location>
        <begin position="209"/>
        <end position="233"/>
    </location>
</feature>
<evidence type="ECO:0000313" key="2">
    <source>
        <dbReference type="EMBL" id="TFY77680.1"/>
    </source>
</evidence>
<dbReference type="AlphaFoldDB" id="A0A4Y9ZU32"/>